<sequence>MSDPSRPEVP</sequence>
<name>A0A0E9UJ68_ANGAN</name>
<dbReference type="EMBL" id="GBXM01043534">
    <property type="protein sequence ID" value="JAH65043.1"/>
    <property type="molecule type" value="Transcribed_RNA"/>
</dbReference>
<protein>
    <submittedName>
        <fullName evidence="1">Uncharacterized protein</fullName>
    </submittedName>
</protein>
<accession>A0A0E9UJ68</accession>
<evidence type="ECO:0000313" key="1">
    <source>
        <dbReference type="EMBL" id="JAH65043.1"/>
    </source>
</evidence>
<proteinExistence type="predicted"/>
<organism evidence="1">
    <name type="scientific">Anguilla anguilla</name>
    <name type="common">European freshwater eel</name>
    <name type="synonym">Muraena anguilla</name>
    <dbReference type="NCBI Taxonomy" id="7936"/>
    <lineage>
        <taxon>Eukaryota</taxon>
        <taxon>Metazoa</taxon>
        <taxon>Chordata</taxon>
        <taxon>Craniata</taxon>
        <taxon>Vertebrata</taxon>
        <taxon>Euteleostomi</taxon>
        <taxon>Actinopterygii</taxon>
        <taxon>Neopterygii</taxon>
        <taxon>Teleostei</taxon>
        <taxon>Anguilliformes</taxon>
        <taxon>Anguillidae</taxon>
        <taxon>Anguilla</taxon>
    </lineage>
</organism>
<reference evidence="1" key="1">
    <citation type="submission" date="2014-11" db="EMBL/GenBank/DDBJ databases">
        <authorList>
            <person name="Amaro Gonzalez C."/>
        </authorList>
    </citation>
    <scope>NUCLEOTIDE SEQUENCE</scope>
</reference>
<reference evidence="1" key="2">
    <citation type="journal article" date="2015" name="Fish Shellfish Immunol.">
        <title>Early steps in the European eel (Anguilla anguilla)-Vibrio vulnificus interaction in the gills: Role of the RtxA13 toxin.</title>
        <authorList>
            <person name="Callol A."/>
            <person name="Pajuelo D."/>
            <person name="Ebbesson L."/>
            <person name="Teles M."/>
            <person name="MacKenzie S."/>
            <person name="Amaro C."/>
        </authorList>
    </citation>
    <scope>NUCLEOTIDE SEQUENCE</scope>
</reference>